<name>A0A1E7W8K5_9BURK</name>
<evidence type="ECO:0000256" key="2">
    <source>
        <dbReference type="ARBA" id="ARBA00034247"/>
    </source>
</evidence>
<reference evidence="6" key="1">
    <citation type="journal article" date="2016" name="Front. Microbiol.">
        <title>Molecular Keys to the Janthinobacterium and Duganella spp. Interaction with the Plant Pathogen Fusarium graminearum.</title>
        <authorList>
            <person name="Haack F.S."/>
            <person name="Poehlein A."/>
            <person name="Kroger C."/>
            <person name="Voigt C.A."/>
            <person name="Piepenbring M."/>
            <person name="Bode H.B."/>
            <person name="Daniel R."/>
            <person name="Schafer W."/>
            <person name="Streit W.R."/>
        </authorList>
    </citation>
    <scope>NUCLEOTIDE SEQUENCE [LARGE SCALE GENOMIC DNA]</scope>
    <source>
        <strain evidence="6">T54</strain>
    </source>
</reference>
<feature type="transmembrane region" description="Helical" evidence="3">
    <location>
        <begin position="107"/>
        <end position="126"/>
    </location>
</feature>
<comment type="catalytic activity">
    <reaction evidence="2">
        <text>2 GTP = 3',3'-c-di-GMP + 2 diphosphate</text>
        <dbReference type="Rhea" id="RHEA:24898"/>
        <dbReference type="ChEBI" id="CHEBI:33019"/>
        <dbReference type="ChEBI" id="CHEBI:37565"/>
        <dbReference type="ChEBI" id="CHEBI:58805"/>
        <dbReference type="EC" id="2.7.7.65"/>
    </reaction>
</comment>
<dbReference type="InterPro" id="IPR029787">
    <property type="entry name" value="Nucleotide_cyclase"/>
</dbReference>
<keyword evidence="3" id="KW-1133">Transmembrane helix</keyword>
<comment type="caution">
    <text evidence="5">The sequence shown here is derived from an EMBL/GenBank/DDBJ whole genome shotgun (WGS) entry which is preliminary data.</text>
</comment>
<feature type="transmembrane region" description="Helical" evidence="3">
    <location>
        <begin position="164"/>
        <end position="185"/>
    </location>
</feature>
<dbReference type="AlphaFoldDB" id="A0A1E7W8K5"/>
<dbReference type="FunFam" id="3.30.70.270:FF:000001">
    <property type="entry name" value="Diguanylate cyclase domain protein"/>
    <property type="match status" value="1"/>
</dbReference>
<dbReference type="Pfam" id="PF00990">
    <property type="entry name" value="GGDEF"/>
    <property type="match status" value="1"/>
</dbReference>
<dbReference type="EMBL" id="LROM01000147">
    <property type="protein sequence ID" value="OEZ92585.1"/>
    <property type="molecule type" value="Genomic_DNA"/>
</dbReference>
<feature type="transmembrane region" description="Helical" evidence="3">
    <location>
        <begin position="74"/>
        <end position="95"/>
    </location>
</feature>
<evidence type="ECO:0000256" key="3">
    <source>
        <dbReference type="SAM" id="Phobius"/>
    </source>
</evidence>
<feature type="transmembrane region" description="Helical" evidence="3">
    <location>
        <begin position="132"/>
        <end position="152"/>
    </location>
</feature>
<dbReference type="EC" id="2.7.7.65" evidence="1"/>
<dbReference type="Proteomes" id="UP000175989">
    <property type="component" value="Unassembled WGS sequence"/>
</dbReference>
<dbReference type="SUPFAM" id="SSF55073">
    <property type="entry name" value="Nucleotide cyclase"/>
    <property type="match status" value="1"/>
</dbReference>
<dbReference type="PROSITE" id="PS50887">
    <property type="entry name" value="GGDEF"/>
    <property type="match status" value="1"/>
</dbReference>
<dbReference type="InterPro" id="IPR050469">
    <property type="entry name" value="Diguanylate_Cyclase"/>
</dbReference>
<dbReference type="PANTHER" id="PTHR45138">
    <property type="entry name" value="REGULATORY COMPONENTS OF SENSORY TRANSDUCTION SYSTEM"/>
    <property type="match status" value="1"/>
</dbReference>
<keyword evidence="5" id="KW-0548">Nucleotidyltransferase</keyword>
<dbReference type="SMART" id="SM00267">
    <property type="entry name" value="GGDEF"/>
    <property type="match status" value="1"/>
</dbReference>
<dbReference type="GO" id="GO:0052621">
    <property type="term" value="F:diguanylate cyclase activity"/>
    <property type="evidence" value="ECO:0007669"/>
    <property type="project" value="UniProtKB-EC"/>
</dbReference>
<dbReference type="Gene3D" id="3.30.70.270">
    <property type="match status" value="1"/>
</dbReference>
<keyword evidence="6" id="KW-1185">Reference proteome</keyword>
<dbReference type="InterPro" id="IPR000160">
    <property type="entry name" value="GGDEF_dom"/>
</dbReference>
<feature type="domain" description="GGDEF" evidence="4">
    <location>
        <begin position="263"/>
        <end position="395"/>
    </location>
</feature>
<dbReference type="CDD" id="cd01949">
    <property type="entry name" value="GGDEF"/>
    <property type="match status" value="1"/>
</dbReference>
<dbReference type="NCBIfam" id="TIGR00254">
    <property type="entry name" value="GGDEF"/>
    <property type="match status" value="1"/>
</dbReference>
<evidence type="ECO:0000313" key="6">
    <source>
        <dbReference type="Proteomes" id="UP000175989"/>
    </source>
</evidence>
<dbReference type="OrthoDB" id="9813903at2"/>
<keyword evidence="3" id="KW-0812">Transmembrane</keyword>
<sequence>MDIKTLVLALALGNLSLCVALFFFEQSAGAPAGARRVNSLNGVGSPGTATWARARQLQALAWGLVYLRGTLPDFLTIPLANTLLLAGFAFDAAALWEQAGRRIWRRYLLPVLVLAVAAFVGAWLLQRTPSERQLISSLAIGFFVAAGAGALGRGWTAGTLLRRYLVVSTVVLALAVVARGLLVLLLPNGWSWVSPELVQGIGLVALYLVMLGNGFGYLLLVRQRLQGELERLEVIDPLTTALNRRGFHQALAPWLALARRPGQPTALVIVDLDDFKRVNDHYGHLAGDQVLVAMADACKRQLRDSDTLGHLGGGEFAILLPRTAVEEALLVAERVRAALAAQPVKAEKAIINLTASLGATTMRADDTTVGLFQRADQALRQARAAGGNQVAAQVTGSAAVLDA</sequence>
<keyword evidence="5" id="KW-0808">Transferase</keyword>
<protein>
    <recommendedName>
        <fullName evidence="1">diguanylate cyclase</fullName>
        <ecNumber evidence="1">2.7.7.65</ecNumber>
    </recommendedName>
</protein>
<keyword evidence="3" id="KW-0472">Membrane</keyword>
<dbReference type="PATRIC" id="fig|762836.4.peg.4984"/>
<organism evidence="5 6">
    <name type="scientific">Duganella phyllosphaerae</name>
    <dbReference type="NCBI Taxonomy" id="762836"/>
    <lineage>
        <taxon>Bacteria</taxon>
        <taxon>Pseudomonadati</taxon>
        <taxon>Pseudomonadota</taxon>
        <taxon>Betaproteobacteria</taxon>
        <taxon>Burkholderiales</taxon>
        <taxon>Oxalobacteraceae</taxon>
        <taxon>Telluria group</taxon>
        <taxon>Duganella</taxon>
    </lineage>
</organism>
<gene>
    <name evidence="5" type="primary">ydaM_4</name>
    <name evidence="5" type="ORF">DUPY_48440</name>
</gene>
<evidence type="ECO:0000313" key="5">
    <source>
        <dbReference type="EMBL" id="OEZ92585.1"/>
    </source>
</evidence>
<evidence type="ECO:0000256" key="1">
    <source>
        <dbReference type="ARBA" id="ARBA00012528"/>
    </source>
</evidence>
<feature type="transmembrane region" description="Helical" evidence="3">
    <location>
        <begin position="197"/>
        <end position="221"/>
    </location>
</feature>
<evidence type="ECO:0000259" key="4">
    <source>
        <dbReference type="PROSITE" id="PS50887"/>
    </source>
</evidence>
<dbReference type="PANTHER" id="PTHR45138:SF9">
    <property type="entry name" value="DIGUANYLATE CYCLASE DGCM-RELATED"/>
    <property type="match status" value="1"/>
</dbReference>
<proteinExistence type="predicted"/>
<accession>A0A1E7W8K5</accession>
<dbReference type="InterPro" id="IPR043128">
    <property type="entry name" value="Rev_trsase/Diguanyl_cyclase"/>
</dbReference>
<dbReference type="RefSeq" id="WP_070251722.1">
    <property type="nucleotide sequence ID" value="NZ_LROM01000147.1"/>
</dbReference>